<protein>
    <recommendedName>
        <fullName evidence="1">KIB1-4 beta-propeller domain-containing protein</fullName>
    </recommendedName>
</protein>
<dbReference type="OrthoDB" id="585457at2759"/>
<dbReference type="EMBL" id="CM003531">
    <property type="protein sequence ID" value="RCV20367.1"/>
    <property type="molecule type" value="Genomic_DNA"/>
</dbReference>
<name>A0A368QQW9_SETIT</name>
<dbReference type="InterPro" id="IPR005174">
    <property type="entry name" value="KIB1-4_b-propeller"/>
</dbReference>
<gene>
    <name evidence="2" type="ORF">SETIT_4G050400v2</name>
</gene>
<dbReference type="PANTHER" id="PTHR36901:SF2">
    <property type="entry name" value="OS10G0520400 PROTEIN"/>
    <property type="match status" value="1"/>
</dbReference>
<evidence type="ECO:0000259" key="1">
    <source>
        <dbReference type="Pfam" id="PF03478"/>
    </source>
</evidence>
<organism evidence="2">
    <name type="scientific">Setaria italica</name>
    <name type="common">Foxtail millet</name>
    <name type="synonym">Panicum italicum</name>
    <dbReference type="NCBI Taxonomy" id="4555"/>
    <lineage>
        <taxon>Eukaryota</taxon>
        <taxon>Viridiplantae</taxon>
        <taxon>Streptophyta</taxon>
        <taxon>Embryophyta</taxon>
        <taxon>Tracheophyta</taxon>
        <taxon>Spermatophyta</taxon>
        <taxon>Magnoliopsida</taxon>
        <taxon>Liliopsida</taxon>
        <taxon>Poales</taxon>
        <taxon>Poaceae</taxon>
        <taxon>PACMAD clade</taxon>
        <taxon>Panicoideae</taxon>
        <taxon>Panicodae</taxon>
        <taxon>Paniceae</taxon>
        <taxon>Cenchrinae</taxon>
        <taxon>Setaria</taxon>
    </lineage>
</organism>
<dbReference type="PANTHER" id="PTHR36901">
    <property type="entry name" value="F-BOX DOMAIN CONTAINING PROTEIN, EXPRESSED-RELATED"/>
    <property type="match status" value="1"/>
</dbReference>
<proteinExistence type="predicted"/>
<evidence type="ECO:0000313" key="2">
    <source>
        <dbReference type="EMBL" id="RCV20367.1"/>
    </source>
</evidence>
<feature type="domain" description="KIB1-4 beta-propeller" evidence="1">
    <location>
        <begin position="126"/>
        <end position="273"/>
    </location>
</feature>
<dbReference type="AlphaFoldDB" id="A0A368QQW9"/>
<reference evidence="2" key="2">
    <citation type="submission" date="2015-07" db="EMBL/GenBank/DDBJ databases">
        <authorList>
            <person name="Noorani M."/>
        </authorList>
    </citation>
    <scope>NUCLEOTIDE SEQUENCE</scope>
    <source>
        <strain evidence="2">Yugu1</strain>
    </source>
</reference>
<reference evidence="2" key="1">
    <citation type="journal article" date="2012" name="Nat. Biotechnol.">
        <title>Reference genome sequence of the model plant Setaria.</title>
        <authorList>
            <person name="Bennetzen J.L."/>
            <person name="Schmutz J."/>
            <person name="Wang H."/>
            <person name="Percifield R."/>
            <person name="Hawkins J."/>
            <person name="Pontaroli A.C."/>
            <person name="Estep M."/>
            <person name="Feng L."/>
            <person name="Vaughn J.N."/>
            <person name="Grimwood J."/>
            <person name="Jenkins J."/>
            <person name="Barry K."/>
            <person name="Lindquist E."/>
            <person name="Hellsten U."/>
            <person name="Deshpande S."/>
            <person name="Wang X."/>
            <person name="Wu X."/>
            <person name="Mitros T."/>
            <person name="Triplett J."/>
            <person name="Yang X."/>
            <person name="Ye C.Y."/>
            <person name="Mauro-Herrera M."/>
            <person name="Wang L."/>
            <person name="Li P."/>
            <person name="Sharma M."/>
            <person name="Sharma R."/>
            <person name="Ronald P.C."/>
            <person name="Panaud O."/>
            <person name="Kellogg E.A."/>
            <person name="Brutnell T.P."/>
            <person name="Doust A.N."/>
            <person name="Tuskan G.A."/>
            <person name="Rokhsar D."/>
            <person name="Devos K.M."/>
        </authorList>
    </citation>
    <scope>NUCLEOTIDE SEQUENCE [LARGE SCALE GENOMIC DNA]</scope>
    <source>
        <strain evidence="2">Yugu1</strain>
    </source>
</reference>
<dbReference type="Pfam" id="PF03478">
    <property type="entry name" value="Beta-prop_KIB1-4"/>
    <property type="match status" value="1"/>
</dbReference>
<sequence length="335" mass="38767">MACIGWSSLPAELLKKDAGRLSSDANHLHIHQVCTHWRASTSPLTAFCPWVLAGSEWWCKFVPIWDYSLRLPRRGARRLDRSPTRLVLWEPLSNTEIFLLCLSFLSRTPVGPMYEYGTYEIGAMTFFHGGKAYYIDCEKNIIICDLDTAATDDDDDLPPKCTRIFHVQSVVNRLCKCDKLHPVHSVHLVACDGDLLLVVLRTRSHGHPSWAEVYKPEWASEPYQRVELRERVMDLGDYSLFLGKRGHTFALSAKEFPAIKRNCIYYADKPYYQKRYWTSLFHLESDVLEDIPYPEELKQGEADWTPYAWFCPRVPFLKQQSLKLLSFASSAFNLY</sequence>
<accession>A0A368QQW9</accession>